<name>A0A7C9VX44_9PSEU</name>
<dbReference type="Proteomes" id="UP000481360">
    <property type="component" value="Unassembled WGS sequence"/>
</dbReference>
<organism evidence="1 2">
    <name type="scientific">Lentzea alba</name>
    <dbReference type="NCBI Taxonomy" id="2714351"/>
    <lineage>
        <taxon>Bacteria</taxon>
        <taxon>Bacillati</taxon>
        <taxon>Actinomycetota</taxon>
        <taxon>Actinomycetes</taxon>
        <taxon>Pseudonocardiales</taxon>
        <taxon>Pseudonocardiaceae</taxon>
        <taxon>Lentzea</taxon>
    </lineage>
</organism>
<gene>
    <name evidence="1" type="ORF">G7043_41205</name>
</gene>
<dbReference type="RefSeq" id="WP_166054128.1">
    <property type="nucleotide sequence ID" value="NZ_JAAMPJ010000015.1"/>
</dbReference>
<dbReference type="EMBL" id="JAAMPJ010000015">
    <property type="protein sequence ID" value="NGY65332.1"/>
    <property type="molecule type" value="Genomic_DNA"/>
</dbReference>
<proteinExistence type="predicted"/>
<keyword evidence="2" id="KW-1185">Reference proteome</keyword>
<protein>
    <submittedName>
        <fullName evidence="1">Uncharacterized protein</fullName>
    </submittedName>
</protein>
<evidence type="ECO:0000313" key="2">
    <source>
        <dbReference type="Proteomes" id="UP000481360"/>
    </source>
</evidence>
<evidence type="ECO:0000313" key="1">
    <source>
        <dbReference type="EMBL" id="NGY65332.1"/>
    </source>
</evidence>
<accession>A0A7C9VX44</accession>
<reference evidence="1 2" key="1">
    <citation type="submission" date="2020-03" db="EMBL/GenBank/DDBJ databases">
        <title>Isolation and identification of active actinomycetes.</title>
        <authorList>
            <person name="Sun X."/>
        </authorList>
    </citation>
    <scope>NUCLEOTIDE SEQUENCE [LARGE SCALE GENOMIC DNA]</scope>
    <source>
        <strain evidence="1 2">NEAU-D13</strain>
    </source>
</reference>
<sequence>MGGQNHAPSNRASQRVTVHTSRALSMAISELMLGNVSIEDAIVAEPECRYGVSRSHLTMAVGHFLQSRLQLEVFISLCRETLSILDRDDYEPFLPTSFIGDVRMFVSNMVAAGLLPDTNATMHAAETLTNDGYSRLFCYYTEQANEVSTYLEQLERLTRSLSDREGFQGLFWHSAESNSQPWRQAFTLAFSAMTVLQTAFQTGAMISTETFLRGTGAPGLFSNLGLLQLAPIVEPAI</sequence>
<dbReference type="AlphaFoldDB" id="A0A7C9VX44"/>
<comment type="caution">
    <text evidence="1">The sequence shown here is derived from an EMBL/GenBank/DDBJ whole genome shotgun (WGS) entry which is preliminary data.</text>
</comment>